<protein>
    <recommendedName>
        <fullName evidence="9">Serine/threonine-protein kinase HipA</fullName>
    </recommendedName>
</protein>
<evidence type="ECO:0000259" key="5">
    <source>
        <dbReference type="Pfam" id="PF07804"/>
    </source>
</evidence>
<evidence type="ECO:0000313" key="8">
    <source>
        <dbReference type="Proteomes" id="UP000219050"/>
    </source>
</evidence>
<dbReference type="EMBL" id="CP021406">
    <property type="protein sequence ID" value="ATI43723.1"/>
    <property type="molecule type" value="Genomic_DNA"/>
</dbReference>
<name>A0A291M413_9RHOB</name>
<dbReference type="InterPro" id="IPR052028">
    <property type="entry name" value="HipA_Ser/Thr_kinase"/>
</dbReference>
<keyword evidence="7" id="KW-0614">Plasmid</keyword>
<dbReference type="Pfam" id="PF13657">
    <property type="entry name" value="Couple_hipA"/>
    <property type="match status" value="1"/>
</dbReference>
<dbReference type="InterPro" id="IPR012893">
    <property type="entry name" value="HipA-like_C"/>
</dbReference>
<dbReference type="PANTHER" id="PTHR37419">
    <property type="entry name" value="SERINE/THREONINE-PROTEIN KINASE TOXIN HIPA"/>
    <property type="match status" value="1"/>
</dbReference>
<organism evidence="7 8">
    <name type="scientific">Pacificitalea manganoxidans</name>
    <dbReference type="NCBI Taxonomy" id="1411902"/>
    <lineage>
        <taxon>Bacteria</taxon>
        <taxon>Pseudomonadati</taxon>
        <taxon>Pseudomonadota</taxon>
        <taxon>Alphaproteobacteria</taxon>
        <taxon>Rhodobacterales</taxon>
        <taxon>Paracoccaceae</taxon>
        <taxon>Pacificitalea</taxon>
    </lineage>
</organism>
<evidence type="ECO:0000313" key="7">
    <source>
        <dbReference type="EMBL" id="ATI43723.1"/>
    </source>
</evidence>
<keyword evidence="8" id="KW-1185">Reference proteome</keyword>
<geneLocation type="plasmid" evidence="8">
    <name>pdy25-b</name>
</geneLocation>
<dbReference type="Proteomes" id="UP000219050">
    <property type="component" value="Plasmid pDY25-B"/>
</dbReference>
<keyword evidence="3" id="KW-0418">Kinase</keyword>
<dbReference type="RefSeq" id="WP_097374437.1">
    <property type="nucleotide sequence ID" value="NZ_CP021406.1"/>
</dbReference>
<sequence length="339" mass="36696">MRAVYVYFASFRVGRIRVSRQGDLSFSYDAAWQAAPGAFPLSLSMPLGPAEYLANLITPWLANLLPEGEQLEKLSRSLGRSPTEALGLLTDIGGDTAGALSFAEPNAPAAWRHTPLTEYYETEDPAEVLEQHFEDVEKRPFLAGEEGVRLSLAGGQTKTALAVLDAEGTPVLRLPRKGDQLAIPRFGAPSTVILKPESPRRPGSTVNEAYCLRLAAAIGLPAAECGRITTPRRAAICVLCSDRCLTRSGGIQRIHQEDFAQANSLPPGQKYEHGTRPGLSLRQILETGRRLGPRSALALLDQVIFNIREEPSDHHDDADLTRAALPAGTVQRDRDSASA</sequence>
<evidence type="ECO:0000256" key="4">
    <source>
        <dbReference type="SAM" id="MobiDB-lite"/>
    </source>
</evidence>
<dbReference type="InterPro" id="IPR017508">
    <property type="entry name" value="HipA_N1"/>
</dbReference>
<dbReference type="NCBIfam" id="TIGR03071">
    <property type="entry name" value="couple_hipA"/>
    <property type="match status" value="1"/>
</dbReference>
<comment type="similarity">
    <text evidence="1">Belongs to the HipA Ser/Thr kinase family.</text>
</comment>
<dbReference type="Pfam" id="PF07804">
    <property type="entry name" value="HipA_C"/>
    <property type="match status" value="1"/>
</dbReference>
<dbReference type="PANTHER" id="PTHR37419:SF1">
    <property type="entry name" value="SERINE_THREONINE-PROTEIN KINASE TOXIN HIPA"/>
    <property type="match status" value="1"/>
</dbReference>
<dbReference type="AlphaFoldDB" id="A0A291M413"/>
<reference evidence="7 8" key="1">
    <citation type="submission" date="2017-05" db="EMBL/GenBank/DDBJ databases">
        <title>Comparative genomic and metabolic analysis of manganese-oxidizing mechanisms in Celeribater manganoxidans DY25T: its adaption to the environment of polymetallic nodule.</title>
        <authorList>
            <person name="Wang X."/>
        </authorList>
    </citation>
    <scope>NUCLEOTIDE SEQUENCE [LARGE SCALE GENOMIC DNA]</scope>
    <source>
        <strain evidence="7 8">DY25</strain>
        <plasmid evidence="8">pdy25-b</plasmid>
    </source>
</reference>
<evidence type="ECO:0000259" key="6">
    <source>
        <dbReference type="Pfam" id="PF13657"/>
    </source>
</evidence>
<dbReference type="KEGG" id="cmag:CBW24_16365"/>
<accession>A0A291M413</accession>
<feature type="region of interest" description="Disordered" evidence="4">
    <location>
        <begin position="312"/>
        <end position="339"/>
    </location>
</feature>
<dbReference type="GO" id="GO:0004674">
    <property type="term" value="F:protein serine/threonine kinase activity"/>
    <property type="evidence" value="ECO:0007669"/>
    <property type="project" value="TreeGrafter"/>
</dbReference>
<evidence type="ECO:0000256" key="1">
    <source>
        <dbReference type="ARBA" id="ARBA00010164"/>
    </source>
</evidence>
<keyword evidence="2" id="KW-0808">Transferase</keyword>
<evidence type="ECO:0008006" key="9">
    <source>
        <dbReference type="Google" id="ProtNLM"/>
    </source>
</evidence>
<proteinExistence type="inferred from homology"/>
<evidence type="ECO:0000256" key="2">
    <source>
        <dbReference type="ARBA" id="ARBA00022679"/>
    </source>
</evidence>
<dbReference type="OrthoDB" id="9805913at2"/>
<dbReference type="GO" id="GO:0005829">
    <property type="term" value="C:cytosol"/>
    <property type="evidence" value="ECO:0007669"/>
    <property type="project" value="TreeGrafter"/>
</dbReference>
<gene>
    <name evidence="7" type="ORF">CBW24_16365</name>
</gene>
<feature type="domain" description="HipA N-terminal subdomain 1" evidence="6">
    <location>
        <begin position="5"/>
        <end position="102"/>
    </location>
</feature>
<evidence type="ECO:0000256" key="3">
    <source>
        <dbReference type="ARBA" id="ARBA00022777"/>
    </source>
</evidence>
<feature type="domain" description="HipA-like C-terminal" evidence="5">
    <location>
        <begin position="150"/>
        <end position="315"/>
    </location>
</feature>